<accession>D8LGZ3</accession>
<keyword evidence="2" id="KW-0812">Transmembrane</keyword>
<dbReference type="EMBL" id="FN648307">
    <property type="protein sequence ID" value="CBN75846.1"/>
    <property type="molecule type" value="Genomic_DNA"/>
</dbReference>
<keyword evidence="2" id="KW-0472">Membrane</keyword>
<evidence type="ECO:0000313" key="3">
    <source>
        <dbReference type="EMBL" id="CBN75846.1"/>
    </source>
</evidence>
<sequence>MSPSLAVMGAEPRCNENSRSGGRSSTRDAWSCARGGSSWRKQETGEQRRREERSTRRRRRTLCAVSAVIAGYAAASLPCGAGFVAPGVQQAGRSAAAAVPSYVRSAAPGGGESRRAGMRRRRPSDAVRMVAMEPRVNSKGPATETVAPARPAGKEGPHLPWTGSMAGPEFPLTYMPFMEHMLNVLARSFGEMTALPLADKLAFVDNTDKKARMLRCCYYGDQLNRK</sequence>
<keyword evidence="4" id="KW-1185">Reference proteome</keyword>
<reference evidence="3 4" key="1">
    <citation type="journal article" date="2010" name="Nature">
        <title>The Ectocarpus genome and the independent evolution of multicellularity in brown algae.</title>
        <authorList>
            <person name="Cock J.M."/>
            <person name="Sterck L."/>
            <person name="Rouze P."/>
            <person name="Scornet D."/>
            <person name="Allen A.E."/>
            <person name="Amoutzias G."/>
            <person name="Anthouard V."/>
            <person name="Artiguenave F."/>
            <person name="Aury J.M."/>
            <person name="Badger J.H."/>
            <person name="Beszteri B."/>
            <person name="Billiau K."/>
            <person name="Bonnet E."/>
            <person name="Bothwell J.H."/>
            <person name="Bowler C."/>
            <person name="Boyen C."/>
            <person name="Brownlee C."/>
            <person name="Carrano C.J."/>
            <person name="Charrier B."/>
            <person name="Cho G.Y."/>
            <person name="Coelho S.M."/>
            <person name="Collen J."/>
            <person name="Corre E."/>
            <person name="Da Silva C."/>
            <person name="Delage L."/>
            <person name="Delaroque N."/>
            <person name="Dittami S.M."/>
            <person name="Doulbeau S."/>
            <person name="Elias M."/>
            <person name="Farnham G."/>
            <person name="Gachon C.M."/>
            <person name="Gschloessl B."/>
            <person name="Heesch S."/>
            <person name="Jabbari K."/>
            <person name="Jubin C."/>
            <person name="Kawai H."/>
            <person name="Kimura K."/>
            <person name="Kloareg B."/>
            <person name="Kupper F.C."/>
            <person name="Lang D."/>
            <person name="Le Bail A."/>
            <person name="Leblanc C."/>
            <person name="Lerouge P."/>
            <person name="Lohr M."/>
            <person name="Lopez P.J."/>
            <person name="Martens C."/>
            <person name="Maumus F."/>
            <person name="Michel G."/>
            <person name="Miranda-Saavedra D."/>
            <person name="Morales J."/>
            <person name="Moreau H."/>
            <person name="Motomura T."/>
            <person name="Nagasato C."/>
            <person name="Napoli C.A."/>
            <person name="Nelson D.R."/>
            <person name="Nyvall-Collen P."/>
            <person name="Peters A.F."/>
            <person name="Pommier C."/>
            <person name="Potin P."/>
            <person name="Poulain J."/>
            <person name="Quesneville H."/>
            <person name="Read B."/>
            <person name="Rensing S.A."/>
            <person name="Ritter A."/>
            <person name="Rousvoal S."/>
            <person name="Samanta M."/>
            <person name="Samson G."/>
            <person name="Schroeder D.C."/>
            <person name="Segurens B."/>
            <person name="Strittmatter M."/>
            <person name="Tonon T."/>
            <person name="Tregear J.W."/>
            <person name="Valentin K."/>
            <person name="von Dassow P."/>
            <person name="Yamagishi T."/>
            <person name="Van de Peer Y."/>
            <person name="Wincker P."/>
        </authorList>
    </citation>
    <scope>NUCLEOTIDE SEQUENCE [LARGE SCALE GENOMIC DNA]</scope>
    <source>
        <strain evidence="4">Ec32 / CCAP1310/4</strain>
    </source>
</reference>
<evidence type="ECO:0000313" key="4">
    <source>
        <dbReference type="Proteomes" id="UP000002630"/>
    </source>
</evidence>
<dbReference type="InParanoid" id="D8LGZ3"/>
<keyword evidence="2" id="KW-1133">Transmembrane helix</keyword>
<name>D8LGZ3_ECTSI</name>
<protein>
    <submittedName>
        <fullName evidence="3">Uncharacterized protein</fullName>
    </submittedName>
</protein>
<dbReference type="AlphaFoldDB" id="D8LGZ3"/>
<feature type="compositionally biased region" description="Basic and acidic residues" evidence="1">
    <location>
        <begin position="40"/>
        <end position="54"/>
    </location>
</feature>
<organism evidence="3 4">
    <name type="scientific">Ectocarpus siliculosus</name>
    <name type="common">Brown alga</name>
    <name type="synonym">Conferva siliculosa</name>
    <dbReference type="NCBI Taxonomy" id="2880"/>
    <lineage>
        <taxon>Eukaryota</taxon>
        <taxon>Sar</taxon>
        <taxon>Stramenopiles</taxon>
        <taxon>Ochrophyta</taxon>
        <taxon>PX clade</taxon>
        <taxon>Phaeophyceae</taxon>
        <taxon>Ectocarpales</taxon>
        <taxon>Ectocarpaceae</taxon>
        <taxon>Ectocarpus</taxon>
    </lineage>
</organism>
<feature type="region of interest" description="Disordered" evidence="1">
    <location>
        <begin position="1"/>
        <end position="58"/>
    </location>
</feature>
<feature type="compositionally biased region" description="Polar residues" evidence="1">
    <location>
        <begin position="15"/>
        <end position="28"/>
    </location>
</feature>
<proteinExistence type="predicted"/>
<gene>
    <name evidence="3" type="ORF">Esi_0182_0041</name>
</gene>
<evidence type="ECO:0000256" key="2">
    <source>
        <dbReference type="SAM" id="Phobius"/>
    </source>
</evidence>
<feature type="transmembrane region" description="Helical" evidence="2">
    <location>
        <begin position="62"/>
        <end position="85"/>
    </location>
</feature>
<dbReference type="Proteomes" id="UP000002630">
    <property type="component" value="Linkage Group LG17"/>
</dbReference>
<evidence type="ECO:0000256" key="1">
    <source>
        <dbReference type="SAM" id="MobiDB-lite"/>
    </source>
</evidence>
<dbReference type="EMBL" id="FN649742">
    <property type="protein sequence ID" value="CBN75846.1"/>
    <property type="molecule type" value="Genomic_DNA"/>
</dbReference>
<feature type="region of interest" description="Disordered" evidence="1">
    <location>
        <begin position="137"/>
        <end position="161"/>
    </location>
</feature>